<evidence type="ECO:0000313" key="1">
    <source>
        <dbReference type="EMBL" id="KAD3640200.1"/>
    </source>
</evidence>
<dbReference type="OrthoDB" id="10564262at2759"/>
<dbReference type="GO" id="GO:0003676">
    <property type="term" value="F:nucleic acid binding"/>
    <property type="evidence" value="ECO:0007669"/>
    <property type="project" value="InterPro"/>
</dbReference>
<accession>A0A5N6MJ02</accession>
<dbReference type="AlphaFoldDB" id="A0A5N6MJ02"/>
<organism evidence="1 2">
    <name type="scientific">Mikania micrantha</name>
    <name type="common">bitter vine</name>
    <dbReference type="NCBI Taxonomy" id="192012"/>
    <lineage>
        <taxon>Eukaryota</taxon>
        <taxon>Viridiplantae</taxon>
        <taxon>Streptophyta</taxon>
        <taxon>Embryophyta</taxon>
        <taxon>Tracheophyta</taxon>
        <taxon>Spermatophyta</taxon>
        <taxon>Magnoliopsida</taxon>
        <taxon>eudicotyledons</taxon>
        <taxon>Gunneridae</taxon>
        <taxon>Pentapetalae</taxon>
        <taxon>asterids</taxon>
        <taxon>campanulids</taxon>
        <taxon>Asterales</taxon>
        <taxon>Asteraceae</taxon>
        <taxon>Asteroideae</taxon>
        <taxon>Heliantheae alliance</taxon>
        <taxon>Eupatorieae</taxon>
        <taxon>Mikania</taxon>
    </lineage>
</organism>
<dbReference type="InterPro" id="IPR036875">
    <property type="entry name" value="Znf_CCHC_sf"/>
</dbReference>
<gene>
    <name evidence="1" type="ORF">E3N88_29423</name>
</gene>
<evidence type="ECO:0000313" key="2">
    <source>
        <dbReference type="Proteomes" id="UP000326396"/>
    </source>
</evidence>
<dbReference type="Gene3D" id="4.10.60.10">
    <property type="entry name" value="Zinc finger, CCHC-type"/>
    <property type="match status" value="1"/>
</dbReference>
<dbReference type="EMBL" id="SZYD01000015">
    <property type="protein sequence ID" value="KAD3640200.1"/>
    <property type="molecule type" value="Genomic_DNA"/>
</dbReference>
<evidence type="ECO:0008006" key="3">
    <source>
        <dbReference type="Google" id="ProtNLM"/>
    </source>
</evidence>
<keyword evidence="2" id="KW-1185">Reference proteome</keyword>
<proteinExistence type="predicted"/>
<reference evidence="1 2" key="1">
    <citation type="submission" date="2019-05" db="EMBL/GenBank/DDBJ databases">
        <title>Mikania micrantha, genome provides insights into the molecular mechanism of rapid growth.</title>
        <authorList>
            <person name="Liu B."/>
        </authorList>
    </citation>
    <scope>NUCLEOTIDE SEQUENCE [LARGE SCALE GENOMIC DNA]</scope>
    <source>
        <strain evidence="1">NLD-2019</strain>
        <tissue evidence="1">Leaf</tissue>
    </source>
</reference>
<sequence>MHQPPRFVVSISISISLMHQLPGKVGSRAELTIIFGSCLDLLGQHSIERVGTRGAVSKQSMRSSSIILGRRNGRHSGSRGRSQKSVKCWNYKEVGHVKSQCPRKQWNSWVMDFVASIHATHSNLMNLRLVNGEFLNVTGIGDVMAKRTNVPGMKQYRGRRFNPYMGYRGFRRPYVPPYFYSPYGYGLASHTSFN</sequence>
<name>A0A5N6MJ02_9ASTR</name>
<dbReference type="GO" id="GO:0008270">
    <property type="term" value="F:zinc ion binding"/>
    <property type="evidence" value="ECO:0007669"/>
    <property type="project" value="InterPro"/>
</dbReference>
<dbReference type="SUPFAM" id="SSF57756">
    <property type="entry name" value="Retrovirus zinc finger-like domains"/>
    <property type="match status" value="1"/>
</dbReference>
<dbReference type="Proteomes" id="UP000326396">
    <property type="component" value="Linkage Group LG5"/>
</dbReference>
<protein>
    <recommendedName>
        <fullName evidence="3">CCHC-type domain-containing protein</fullName>
    </recommendedName>
</protein>
<comment type="caution">
    <text evidence="1">The sequence shown here is derived from an EMBL/GenBank/DDBJ whole genome shotgun (WGS) entry which is preliminary data.</text>
</comment>